<feature type="region of interest" description="Disordered" evidence="2">
    <location>
        <begin position="290"/>
        <end position="376"/>
    </location>
</feature>
<evidence type="ECO:0000256" key="2">
    <source>
        <dbReference type="SAM" id="MobiDB-lite"/>
    </source>
</evidence>
<dbReference type="EMBL" id="JAZGSY010000021">
    <property type="protein sequence ID" value="KAL1843227.1"/>
    <property type="molecule type" value="Genomic_DNA"/>
</dbReference>
<gene>
    <name evidence="6" type="ORF">VTJ49DRAFT_2558</name>
</gene>
<dbReference type="Proteomes" id="UP001583172">
    <property type="component" value="Unassembled WGS sequence"/>
</dbReference>
<evidence type="ECO:0000259" key="4">
    <source>
        <dbReference type="Pfam" id="PF21046"/>
    </source>
</evidence>
<protein>
    <recommendedName>
        <fullName evidence="8">DNA repair protein Rad26</fullName>
    </recommendedName>
</protein>
<keyword evidence="7" id="KW-1185">Reference proteome</keyword>
<feature type="compositionally biased region" description="Polar residues" evidence="2">
    <location>
        <begin position="178"/>
        <end position="196"/>
    </location>
</feature>
<organism evidence="6 7">
    <name type="scientific">Humicola insolens</name>
    <name type="common">Soft-rot fungus</name>
    <dbReference type="NCBI Taxonomy" id="85995"/>
    <lineage>
        <taxon>Eukaryota</taxon>
        <taxon>Fungi</taxon>
        <taxon>Dikarya</taxon>
        <taxon>Ascomycota</taxon>
        <taxon>Pezizomycotina</taxon>
        <taxon>Sordariomycetes</taxon>
        <taxon>Sordariomycetidae</taxon>
        <taxon>Sordariales</taxon>
        <taxon>Chaetomiaceae</taxon>
        <taxon>Mycothermus</taxon>
    </lineage>
</organism>
<comment type="caution">
    <text evidence="6">The sequence shown here is derived from an EMBL/GenBank/DDBJ whole genome shotgun (WGS) entry which is preliminary data.</text>
</comment>
<name>A0ABR3VNK5_HUMIN</name>
<feature type="coiled-coil region" evidence="1">
    <location>
        <begin position="210"/>
        <end position="269"/>
    </location>
</feature>
<accession>A0ABR3VNK5</accession>
<reference evidence="6 7" key="1">
    <citation type="journal article" date="2024" name="Commun. Biol.">
        <title>Comparative genomic analysis of thermophilic fungi reveals convergent evolutionary adaptations and gene losses.</title>
        <authorList>
            <person name="Steindorff A.S."/>
            <person name="Aguilar-Pontes M.V."/>
            <person name="Robinson A.J."/>
            <person name="Andreopoulos B."/>
            <person name="LaButti K."/>
            <person name="Kuo A."/>
            <person name="Mondo S."/>
            <person name="Riley R."/>
            <person name="Otillar R."/>
            <person name="Haridas S."/>
            <person name="Lipzen A."/>
            <person name="Grimwood J."/>
            <person name="Schmutz J."/>
            <person name="Clum A."/>
            <person name="Reid I.D."/>
            <person name="Moisan M.C."/>
            <person name="Butler G."/>
            <person name="Nguyen T.T.M."/>
            <person name="Dewar K."/>
            <person name="Conant G."/>
            <person name="Drula E."/>
            <person name="Henrissat B."/>
            <person name="Hansel C."/>
            <person name="Singer S."/>
            <person name="Hutchinson M.I."/>
            <person name="de Vries R.P."/>
            <person name="Natvig D.O."/>
            <person name="Powell A.J."/>
            <person name="Tsang A."/>
            <person name="Grigoriev I.V."/>
        </authorList>
    </citation>
    <scope>NUCLEOTIDE SEQUENCE [LARGE SCALE GENOMIC DNA]</scope>
    <source>
        <strain evidence="6 7">CBS 620.91</strain>
    </source>
</reference>
<keyword evidence="1" id="KW-0175">Coiled coil</keyword>
<dbReference type="Pfam" id="PF21048">
    <property type="entry name" value="Rad26-like_N"/>
    <property type="match status" value="1"/>
</dbReference>
<feature type="region of interest" description="Disordered" evidence="2">
    <location>
        <begin position="720"/>
        <end position="756"/>
    </location>
</feature>
<feature type="domain" description="Rad26-like C-terminal" evidence="4">
    <location>
        <begin position="805"/>
        <end position="869"/>
    </location>
</feature>
<dbReference type="Pfam" id="PF12331">
    <property type="entry name" value="Rad26-like_helical_rpts"/>
    <property type="match status" value="1"/>
</dbReference>
<evidence type="ECO:0000313" key="7">
    <source>
        <dbReference type="Proteomes" id="UP001583172"/>
    </source>
</evidence>
<feature type="domain" description="Rad26-like N-terminal" evidence="5">
    <location>
        <begin position="402"/>
        <end position="449"/>
    </location>
</feature>
<dbReference type="Pfam" id="PF21046">
    <property type="entry name" value="Rad26-like_C"/>
    <property type="match status" value="1"/>
</dbReference>
<evidence type="ECO:0000313" key="6">
    <source>
        <dbReference type="EMBL" id="KAL1843227.1"/>
    </source>
</evidence>
<proteinExistence type="predicted"/>
<evidence type="ECO:0000259" key="3">
    <source>
        <dbReference type="Pfam" id="PF12331"/>
    </source>
</evidence>
<evidence type="ECO:0000259" key="5">
    <source>
        <dbReference type="Pfam" id="PF21048"/>
    </source>
</evidence>
<feature type="compositionally biased region" description="Low complexity" evidence="2">
    <location>
        <begin position="147"/>
        <end position="175"/>
    </location>
</feature>
<evidence type="ECO:0000256" key="1">
    <source>
        <dbReference type="SAM" id="Coils"/>
    </source>
</evidence>
<feature type="compositionally biased region" description="Acidic residues" evidence="2">
    <location>
        <begin position="48"/>
        <end position="60"/>
    </location>
</feature>
<evidence type="ECO:0008006" key="8">
    <source>
        <dbReference type="Google" id="ProtNLM"/>
    </source>
</evidence>
<dbReference type="InterPro" id="IPR022093">
    <property type="entry name" value="Rad26-like_helical"/>
</dbReference>
<feature type="domain" description="Rad26-like helical repeats" evidence="3">
    <location>
        <begin position="508"/>
        <end position="796"/>
    </location>
</feature>
<feature type="region of interest" description="Disordered" evidence="2">
    <location>
        <begin position="111"/>
        <end position="204"/>
    </location>
</feature>
<dbReference type="InterPro" id="IPR048379">
    <property type="entry name" value="Rad26-like_C"/>
</dbReference>
<dbReference type="InterPro" id="IPR048380">
    <property type="entry name" value="Rad26-like_N"/>
</dbReference>
<feature type="region of interest" description="Disordered" evidence="2">
    <location>
        <begin position="27"/>
        <end position="91"/>
    </location>
</feature>
<sequence>MDDFSDDDFDNLNDDVLQELENNAIQATQVQKRGQTEAAPAGRHESFDCEFEDDDLDDTVVIDQLAQPPQPPPGLQRQQHQALPIGQPRHGTSLTGTHRWNQHLPQHHVATTNTSYTPRPPFQHHRPFAQPPVRQPIPSQRYPPAAPSQRYAAAASSQRYQPVPAAAVPQHVPRPSQFAGTSAVSISRPYTAQASQSRHDHGPTNQTDVIAALQARLSELESDLTAARGEASILRSKYDKAIATHEAEVSRLKKENAEQVAKQERLAEQARIAERNLATELQFARQDLREELGRSKAKRKEGKDGPSTPRKSRTWGMPDGFDGVEILTSPSKGQTLRRKDAGAPIPAPSERTPTRKRKRPVVDSPTFALETDGDDAISNDAQAPAASGTAQPAAIPGIQLDFLRLFLDHTALHGQPPTFEVFSRYAFPSDSKHSLASMLLKRLPQLGHPGDPQSLLVEFADIVLELWHRCLSEKYHGPIYHLAALITYTLQLNAIDVAPHIIPSLVPVCATTCKLVVLPRLKIPDGDLTAHADPGVRQLCLHIDVVQCLSVLHIAALGCLSSPVQDTGPAEPPRPSPQEDYWRSLELDFILMMLAPSTPETEWLTMMSILRTSVMPDSIGPIPLPPTESGGRRAETTTREGVAAVLIDCVTSYLCEPPQWATTGTAKHVTARAAALATLAAFVMSPFGALQIAESSEAIPRLVAGLCWAIDRLYDSDLPVERGQATGPTGNQGPAGSGPMDVDTPGAAASAVADASPEKDAQWVGAVGDGLSEEVHPMSLLCRIISQATALLHFLVTDPRTSEVANISTKLAAAHGGAQRYFLTLARLNFAEEDLVLEAGIDADTVERAHELLELAVTPDEGEEIGEMFD</sequence>